<keyword evidence="1" id="KW-0472">Membrane</keyword>
<feature type="transmembrane region" description="Helical" evidence="1">
    <location>
        <begin position="20"/>
        <end position="41"/>
    </location>
</feature>
<organism evidence="2 3">
    <name type="scientific">Saliterribacillus persicus</name>
    <dbReference type="NCBI Taxonomy" id="930114"/>
    <lineage>
        <taxon>Bacteria</taxon>
        <taxon>Bacillati</taxon>
        <taxon>Bacillota</taxon>
        <taxon>Bacilli</taxon>
        <taxon>Bacillales</taxon>
        <taxon>Bacillaceae</taxon>
        <taxon>Saliterribacillus</taxon>
    </lineage>
</organism>
<protein>
    <submittedName>
        <fullName evidence="2">Putative membrane protein YesL</fullName>
    </submittedName>
</protein>
<keyword evidence="1" id="KW-0812">Transmembrane</keyword>
<dbReference type="EMBL" id="QPJJ01000014">
    <property type="protein sequence ID" value="RCW64256.1"/>
    <property type="molecule type" value="Genomic_DNA"/>
</dbReference>
<dbReference type="RefSeq" id="WP_114353991.1">
    <property type="nucleotide sequence ID" value="NZ_QPJJ01000014.1"/>
</dbReference>
<dbReference type="Proteomes" id="UP000252585">
    <property type="component" value="Unassembled WGS sequence"/>
</dbReference>
<keyword evidence="1" id="KW-1133">Transmembrane helix</keyword>
<accession>A0A368XAJ8</accession>
<evidence type="ECO:0000313" key="2">
    <source>
        <dbReference type="EMBL" id="RCW64256.1"/>
    </source>
</evidence>
<reference evidence="2 3" key="1">
    <citation type="submission" date="2018-07" db="EMBL/GenBank/DDBJ databases">
        <title>Genomic Encyclopedia of Type Strains, Phase IV (KMG-IV): sequencing the most valuable type-strain genomes for metagenomic binning, comparative biology and taxonomic classification.</title>
        <authorList>
            <person name="Goeker M."/>
        </authorList>
    </citation>
    <scope>NUCLEOTIDE SEQUENCE [LARGE SCALE GENOMIC DNA]</scope>
    <source>
        <strain evidence="2 3">DSM 27696</strain>
    </source>
</reference>
<dbReference type="InterPro" id="IPR006938">
    <property type="entry name" value="DUF624"/>
</dbReference>
<gene>
    <name evidence="2" type="ORF">DFR57_11443</name>
</gene>
<sequence>MRQSLFGMTEWVTRFAYVNILWLAFTLLGLVLFGFFPATIAMNAMIRQWLLGNTDEPVFKFFWTTYKQEFIKGNLLGLTLVLIALLFYVDLQFIQMNQGGVFDIIQIPIYLFMLAITLTAFYVIPTYVHFNLSIWGIWKNSFLVMLIHPFHNIGMVLGAFVILYIQYIIPGTFFFFGGSMIAFVIMGTCLQAFQKVEKKQKAQREENGTDNLEK</sequence>
<feature type="transmembrane region" description="Helical" evidence="1">
    <location>
        <begin position="142"/>
        <end position="167"/>
    </location>
</feature>
<dbReference type="OrthoDB" id="2182676at2"/>
<feature type="transmembrane region" description="Helical" evidence="1">
    <location>
        <begin position="70"/>
        <end position="89"/>
    </location>
</feature>
<name>A0A368XAJ8_9BACI</name>
<evidence type="ECO:0000256" key="1">
    <source>
        <dbReference type="SAM" id="Phobius"/>
    </source>
</evidence>
<dbReference type="AlphaFoldDB" id="A0A368XAJ8"/>
<feature type="transmembrane region" description="Helical" evidence="1">
    <location>
        <begin position="109"/>
        <end position="130"/>
    </location>
</feature>
<keyword evidence="3" id="KW-1185">Reference proteome</keyword>
<evidence type="ECO:0000313" key="3">
    <source>
        <dbReference type="Proteomes" id="UP000252585"/>
    </source>
</evidence>
<comment type="caution">
    <text evidence="2">The sequence shown here is derived from an EMBL/GenBank/DDBJ whole genome shotgun (WGS) entry which is preliminary data.</text>
</comment>
<dbReference type="Pfam" id="PF04854">
    <property type="entry name" value="DUF624"/>
    <property type="match status" value="1"/>
</dbReference>
<feature type="transmembrane region" description="Helical" evidence="1">
    <location>
        <begin position="173"/>
        <end position="193"/>
    </location>
</feature>
<proteinExistence type="predicted"/>